<evidence type="ECO:0000313" key="2">
    <source>
        <dbReference type="EMBL" id="AVD71540.1"/>
    </source>
</evidence>
<organism evidence="2 3">
    <name type="scientific">Desulfobulbus oralis</name>
    <dbReference type="NCBI Taxonomy" id="1986146"/>
    <lineage>
        <taxon>Bacteria</taxon>
        <taxon>Pseudomonadati</taxon>
        <taxon>Thermodesulfobacteriota</taxon>
        <taxon>Desulfobulbia</taxon>
        <taxon>Desulfobulbales</taxon>
        <taxon>Desulfobulbaceae</taxon>
        <taxon>Desulfobulbus</taxon>
    </lineage>
</organism>
<reference evidence="2 3" key="1">
    <citation type="journal article" date="2018" name="MBio">
        <title>Insights into the evolution of host association through the isolation and characterization of a novel human periodontal pathobiont, Desulfobulbus oralis.</title>
        <authorList>
            <person name="Cross K.L."/>
            <person name="Chirania P."/>
            <person name="Xiong W."/>
            <person name="Beall C.J."/>
            <person name="Elkins J.G."/>
            <person name="Giannone R.J."/>
            <person name="Griffen A.L."/>
            <person name="Guss A.M."/>
            <person name="Hettich R.L."/>
            <person name="Joshi S.S."/>
            <person name="Mokrzan E.M."/>
            <person name="Martin R.K."/>
            <person name="Zhulin I.B."/>
            <person name="Leys E.J."/>
            <person name="Podar M."/>
        </authorList>
    </citation>
    <scope>NUCLEOTIDE SEQUENCE [LARGE SCALE GENOMIC DNA]</scope>
    <source>
        <strain evidence="2 3">ORNL</strain>
    </source>
</reference>
<evidence type="ECO:0000256" key="1">
    <source>
        <dbReference type="SAM" id="MobiDB-lite"/>
    </source>
</evidence>
<gene>
    <name evidence="2" type="ORF">CAY53_08735</name>
</gene>
<protein>
    <submittedName>
        <fullName evidence="2">Uncharacterized protein</fullName>
    </submittedName>
</protein>
<keyword evidence="3" id="KW-1185">Reference proteome</keyword>
<sequence>MLHAAGTGGAKSALWLQRSGSCGRSEEKPMKRHVPAGEPYPRHASFLQGGWPCQAKVMNAWDRWGAEQGQRERAGAWPVGRAGCGESEKMPGHAEFGLRRGQGQREDCQAMRSGVAGQAVAIQKSQARIVLVPG</sequence>
<dbReference type="EMBL" id="CP021255">
    <property type="protein sequence ID" value="AVD71540.1"/>
    <property type="molecule type" value="Genomic_DNA"/>
</dbReference>
<feature type="region of interest" description="Disordered" evidence="1">
    <location>
        <begin position="16"/>
        <end position="41"/>
    </location>
</feature>
<dbReference type="Proteomes" id="UP000239867">
    <property type="component" value="Chromosome"/>
</dbReference>
<dbReference type="KEGG" id="deo:CAY53_08735"/>
<name>A0A2L1GPD1_9BACT</name>
<accession>A0A2L1GPD1</accession>
<proteinExistence type="predicted"/>
<feature type="region of interest" description="Disordered" evidence="1">
    <location>
        <begin position="68"/>
        <end position="92"/>
    </location>
</feature>
<dbReference type="AlphaFoldDB" id="A0A2L1GPD1"/>
<evidence type="ECO:0000313" key="3">
    <source>
        <dbReference type="Proteomes" id="UP000239867"/>
    </source>
</evidence>